<dbReference type="SUPFAM" id="SSF55874">
    <property type="entry name" value="ATPase domain of HSP90 chaperone/DNA topoisomerase II/histidine kinase"/>
    <property type="match status" value="1"/>
</dbReference>
<dbReference type="STRING" id="59196.RICGR_0544"/>
<keyword evidence="11" id="KW-1185">Reference proteome</keyword>
<sequence>MQINSRLLVRIIKNLPNYIFVKDSNLVYQLCNHNFVTAIGGSNPIGKNDYELPWDKNSVMQYQQEDKYILSTGKSILNKEVPMYLAEKKKILSVSKVPIYDIEHQHIIGILGVYVDITEKKKAEKAIIQAKEAAEVANQAKTEFLENMRHDIRTPLSGIIGCAELLQSKTNDLTISEYANDLVKSSHALLDFHNNVLEGIQVATGEIPFVKKKFDLRQPLEEIINLNKSLAAEKQLILQFHYDERIPQYVMGDPVRVQRILLELLSNALTFTKKGQVTVNIALKKKESREVIVELSVSDTGMGIPKDKQEEIFIRFKRLTPSYKGIYKGLGLGLTTVKQFVDDLDGEIYVESELDHGATFTCFIPFQEPLVMDETTVEEIPLPDYGKSNKAVTTRVTPISSEEIGNSKILLVEDNVLAAKAAAGVLSEFNYTIDIAPDGKTAMERLQKNVYQLILMDIGLPDTDGIALAHCIRLNQWKKNHATIPIVGLTAHIGERKQECLDAGMNAVIHKPLKKETVQELLTTFMQNESSDEPTASTRFMIKGAVIDFDEIKKILRDEKVIEECQQLMITGLSEDLVKLAAGYQSEDWESIQATAHKWQGGAVYYGAKRLEQACKNFNEYWSTSKKEYLKTLYHQLVQEMEAVVEVCCYKRSVVTF</sequence>
<dbReference type="InterPro" id="IPR011006">
    <property type="entry name" value="CheY-like_superfamily"/>
</dbReference>
<dbReference type="Gene3D" id="1.10.287.130">
    <property type="match status" value="1"/>
</dbReference>
<dbReference type="InterPro" id="IPR036641">
    <property type="entry name" value="HPT_dom_sf"/>
</dbReference>
<dbReference type="PROSITE" id="PS50894">
    <property type="entry name" value="HPT"/>
    <property type="match status" value="1"/>
</dbReference>
<evidence type="ECO:0000256" key="6">
    <source>
        <dbReference type="PROSITE-ProRule" id="PRU00169"/>
    </source>
</evidence>
<evidence type="ECO:0000256" key="5">
    <source>
        <dbReference type="PROSITE-ProRule" id="PRU00110"/>
    </source>
</evidence>
<dbReference type="Proteomes" id="UP000054075">
    <property type="component" value="Unassembled WGS sequence"/>
</dbReference>
<feature type="domain" description="HPt" evidence="9">
    <location>
        <begin position="558"/>
        <end position="655"/>
    </location>
</feature>
<dbReference type="Pfam" id="PF00072">
    <property type="entry name" value="Response_reg"/>
    <property type="match status" value="1"/>
</dbReference>
<dbReference type="PANTHER" id="PTHR45339">
    <property type="entry name" value="HYBRID SIGNAL TRANSDUCTION HISTIDINE KINASE J"/>
    <property type="match status" value="1"/>
</dbReference>
<dbReference type="AlphaFoldDB" id="A8PLV2"/>
<dbReference type="PRINTS" id="PR00344">
    <property type="entry name" value="BCTRLSENSOR"/>
</dbReference>
<dbReference type="InterPro" id="IPR003661">
    <property type="entry name" value="HisK_dim/P_dom"/>
</dbReference>
<dbReference type="InterPro" id="IPR013656">
    <property type="entry name" value="PAS_4"/>
</dbReference>
<dbReference type="RefSeq" id="WP_006035036.1">
    <property type="nucleotide sequence ID" value="NZ_AAQJ02000001.1"/>
</dbReference>
<evidence type="ECO:0000313" key="11">
    <source>
        <dbReference type="Proteomes" id="UP000054075"/>
    </source>
</evidence>
<feature type="domain" description="Response regulatory" evidence="8">
    <location>
        <begin position="408"/>
        <end position="526"/>
    </location>
</feature>
<feature type="domain" description="Histidine kinase" evidence="7">
    <location>
        <begin position="147"/>
        <end position="368"/>
    </location>
</feature>
<reference evidence="10" key="1">
    <citation type="submission" date="2006-04" db="EMBL/GenBank/DDBJ databases">
        <authorList>
            <person name="Seshadri R."/>
            <person name="Federici B.A."/>
        </authorList>
    </citation>
    <scope>NUCLEOTIDE SEQUENCE [LARGE SCALE GENOMIC DNA]</scope>
</reference>
<feature type="modified residue" description="Phosphohistidine" evidence="5">
    <location>
        <position position="597"/>
    </location>
</feature>
<dbReference type="InterPro" id="IPR004358">
    <property type="entry name" value="Sig_transdc_His_kin-like_C"/>
</dbReference>
<keyword evidence="3 6" id="KW-0597">Phosphoprotein</keyword>
<evidence type="ECO:0000313" key="10">
    <source>
        <dbReference type="EMBL" id="EDP46049.1"/>
    </source>
</evidence>
<evidence type="ECO:0000256" key="2">
    <source>
        <dbReference type="ARBA" id="ARBA00012438"/>
    </source>
</evidence>
<dbReference type="CDD" id="cd17546">
    <property type="entry name" value="REC_hyHK_CKI1_RcsC-like"/>
    <property type="match status" value="1"/>
</dbReference>
<dbReference type="PROSITE" id="PS50110">
    <property type="entry name" value="RESPONSE_REGULATORY"/>
    <property type="match status" value="1"/>
</dbReference>
<dbReference type="PANTHER" id="PTHR45339:SF5">
    <property type="entry name" value="HISTIDINE KINASE"/>
    <property type="match status" value="1"/>
</dbReference>
<dbReference type="InterPro" id="IPR036890">
    <property type="entry name" value="HATPase_C_sf"/>
</dbReference>
<dbReference type="PROSITE" id="PS50109">
    <property type="entry name" value="HIS_KIN"/>
    <property type="match status" value="1"/>
</dbReference>
<feature type="modified residue" description="4-aspartylphosphate" evidence="6">
    <location>
        <position position="457"/>
    </location>
</feature>
<comment type="caution">
    <text evidence="10">The sequence shown here is derived from an EMBL/GenBank/DDBJ whole genome shotgun (WGS) entry which is preliminary data.</text>
</comment>
<keyword evidence="10" id="KW-0808">Transferase</keyword>
<dbReference type="GO" id="GO:0005524">
    <property type="term" value="F:ATP binding"/>
    <property type="evidence" value="ECO:0007669"/>
    <property type="project" value="UniProtKB-KW"/>
</dbReference>
<reference evidence="10" key="2">
    <citation type="submission" date="2007-10" db="EMBL/GenBank/DDBJ databases">
        <authorList>
            <person name="Myers G.S."/>
        </authorList>
    </citation>
    <scope>NUCLEOTIDE SEQUENCE [LARGE SCALE GENOMIC DNA]</scope>
</reference>
<dbReference type="SUPFAM" id="SSF55785">
    <property type="entry name" value="PYP-like sensor domain (PAS domain)"/>
    <property type="match status" value="1"/>
</dbReference>
<dbReference type="EC" id="2.7.13.3" evidence="2"/>
<dbReference type="InterPro" id="IPR035965">
    <property type="entry name" value="PAS-like_dom_sf"/>
</dbReference>
<dbReference type="InterPro" id="IPR003594">
    <property type="entry name" value="HATPase_dom"/>
</dbReference>
<evidence type="ECO:0000259" key="7">
    <source>
        <dbReference type="PROSITE" id="PS50109"/>
    </source>
</evidence>
<organism evidence="10 11">
    <name type="scientific">Rickettsiella grylli</name>
    <dbReference type="NCBI Taxonomy" id="59196"/>
    <lineage>
        <taxon>Bacteria</taxon>
        <taxon>Pseudomonadati</taxon>
        <taxon>Pseudomonadota</taxon>
        <taxon>Gammaproteobacteria</taxon>
        <taxon>Legionellales</taxon>
        <taxon>Coxiellaceae</taxon>
        <taxon>Rickettsiella</taxon>
    </lineage>
</organism>
<keyword evidence="10" id="KW-0418">Kinase</keyword>
<dbReference type="GO" id="GO:0000155">
    <property type="term" value="F:phosphorelay sensor kinase activity"/>
    <property type="evidence" value="ECO:0007669"/>
    <property type="project" value="InterPro"/>
</dbReference>
<evidence type="ECO:0000256" key="4">
    <source>
        <dbReference type="ARBA" id="ARBA00023012"/>
    </source>
</evidence>
<evidence type="ECO:0000256" key="3">
    <source>
        <dbReference type="ARBA" id="ARBA00022553"/>
    </source>
</evidence>
<proteinExistence type="predicted"/>
<dbReference type="InterPro" id="IPR008207">
    <property type="entry name" value="Sig_transdc_His_kin_Hpt_dom"/>
</dbReference>
<dbReference type="Pfam" id="PF01627">
    <property type="entry name" value="Hpt"/>
    <property type="match status" value="1"/>
</dbReference>
<dbReference type="Pfam" id="PF08448">
    <property type="entry name" value="PAS_4"/>
    <property type="match status" value="1"/>
</dbReference>
<dbReference type="GO" id="GO:0005886">
    <property type="term" value="C:plasma membrane"/>
    <property type="evidence" value="ECO:0007669"/>
    <property type="project" value="UniProtKB-SubCell"/>
</dbReference>
<dbReference type="eggNOG" id="COG2205">
    <property type="taxonomic scope" value="Bacteria"/>
</dbReference>
<dbReference type="SUPFAM" id="SSF47384">
    <property type="entry name" value="Homodimeric domain of signal transducing histidine kinase"/>
    <property type="match status" value="1"/>
</dbReference>
<dbReference type="InterPro" id="IPR001789">
    <property type="entry name" value="Sig_transdc_resp-reg_receiver"/>
</dbReference>
<name>A8PLV2_9COXI</name>
<evidence type="ECO:0000259" key="8">
    <source>
        <dbReference type="PROSITE" id="PS50110"/>
    </source>
</evidence>
<dbReference type="Pfam" id="PF02518">
    <property type="entry name" value="HATPase_c"/>
    <property type="match status" value="1"/>
</dbReference>
<dbReference type="Gene3D" id="3.30.450.20">
    <property type="entry name" value="PAS domain"/>
    <property type="match status" value="1"/>
</dbReference>
<comment type="catalytic activity">
    <reaction evidence="1">
        <text>ATP + protein L-histidine = ADP + protein N-phospho-L-histidine.</text>
        <dbReference type="EC" id="2.7.13.3"/>
    </reaction>
</comment>
<dbReference type="CDD" id="cd00082">
    <property type="entry name" value="HisKA"/>
    <property type="match status" value="1"/>
</dbReference>
<evidence type="ECO:0000256" key="1">
    <source>
        <dbReference type="ARBA" id="ARBA00000085"/>
    </source>
</evidence>
<dbReference type="SUPFAM" id="SSF52172">
    <property type="entry name" value="CheY-like"/>
    <property type="match status" value="1"/>
</dbReference>
<dbReference type="Gene3D" id="3.30.565.10">
    <property type="entry name" value="Histidine kinase-like ATPase, C-terminal domain"/>
    <property type="match status" value="1"/>
</dbReference>
<dbReference type="Gene3D" id="3.40.50.2300">
    <property type="match status" value="1"/>
</dbReference>
<dbReference type="Pfam" id="PF00512">
    <property type="entry name" value="HisKA"/>
    <property type="match status" value="1"/>
</dbReference>
<dbReference type="SUPFAM" id="SSF47226">
    <property type="entry name" value="Histidine-containing phosphotransfer domain, HPT domain"/>
    <property type="match status" value="1"/>
</dbReference>
<dbReference type="SMART" id="SM00387">
    <property type="entry name" value="HATPase_c"/>
    <property type="match status" value="1"/>
</dbReference>
<dbReference type="SMART" id="SM00388">
    <property type="entry name" value="HisKA"/>
    <property type="match status" value="1"/>
</dbReference>
<protein>
    <recommendedName>
        <fullName evidence="2">histidine kinase</fullName>
        <ecNumber evidence="2">2.7.13.3</ecNumber>
    </recommendedName>
</protein>
<dbReference type="EMBL" id="AAQJ02000001">
    <property type="protein sequence ID" value="EDP46049.1"/>
    <property type="molecule type" value="Genomic_DNA"/>
</dbReference>
<dbReference type="InterPro" id="IPR005467">
    <property type="entry name" value="His_kinase_dom"/>
</dbReference>
<evidence type="ECO:0000259" key="9">
    <source>
        <dbReference type="PROSITE" id="PS50894"/>
    </source>
</evidence>
<dbReference type="InterPro" id="IPR036097">
    <property type="entry name" value="HisK_dim/P_sf"/>
</dbReference>
<accession>A8PLV2</accession>
<keyword evidence="4" id="KW-0902">Two-component regulatory system</keyword>
<gene>
    <name evidence="10" type="ORF">RICGR_0544</name>
</gene>
<dbReference type="SMART" id="SM00448">
    <property type="entry name" value="REC"/>
    <property type="match status" value="1"/>
</dbReference>
<dbReference type="FunFam" id="3.30.565.10:FF:000010">
    <property type="entry name" value="Sensor histidine kinase RcsC"/>
    <property type="match status" value="1"/>
</dbReference>
<dbReference type="Gene3D" id="1.20.120.160">
    <property type="entry name" value="HPT domain"/>
    <property type="match status" value="1"/>
</dbReference>